<evidence type="ECO:0000313" key="2">
    <source>
        <dbReference type="EMBL" id="AGA78859.1"/>
    </source>
</evidence>
<dbReference type="InterPro" id="IPR000182">
    <property type="entry name" value="GNAT_dom"/>
</dbReference>
<keyword evidence="2" id="KW-0808">Transferase</keyword>
<evidence type="ECO:0000313" key="3">
    <source>
        <dbReference type="Proteomes" id="UP000010796"/>
    </source>
</evidence>
<proteinExistence type="predicted"/>
<dbReference type="RefSeq" id="WP_015266412.1">
    <property type="nucleotide sequence ID" value="NC_019904.1"/>
</dbReference>
<dbReference type="GO" id="GO:0016747">
    <property type="term" value="F:acyltransferase activity, transferring groups other than amino-acyl groups"/>
    <property type="evidence" value="ECO:0007669"/>
    <property type="project" value="InterPro"/>
</dbReference>
<dbReference type="KEGG" id="evi:Echvi_2617"/>
<sequence length="321" mass="36611">MQLRKAKPTDQEAIVALLKCSLGETLLPKSVKLWQWKHVDNPFGKSPVLVAESGGEIVGVRAFMPWRFAREGQSVKALRAVDTAIHPSFQGKGIFKKLTLELLHECMEDDFQFIFNTPNPQSLPGYLKMGWQKRGRLPLRLAVVRPLEMFLGKGRSPKQEVALQEWPKDVFNTVSENLAPEGLMTALSDEYLLWRYAQNPLFRYGWFSDGESYLCIFRVKAHQRFSEFRICELLPLGNEMAYNIPEFNKQLKKQVGQYGASLISISGESKVPLQSFGMYRFFKAPKGPMVTLRNLGREQQAIERLFDPTGLAFSLGDLELF</sequence>
<dbReference type="PATRIC" id="fig|926556.3.peg.2763"/>
<keyword evidence="3" id="KW-1185">Reference proteome</keyword>
<feature type="domain" description="N-acetyltransferase" evidence="1">
    <location>
        <begin position="1"/>
        <end position="154"/>
    </location>
</feature>
<dbReference type="PROSITE" id="PS51186">
    <property type="entry name" value="GNAT"/>
    <property type="match status" value="1"/>
</dbReference>
<gene>
    <name evidence="2" type="ordered locus">Echvi_2617</name>
</gene>
<name>L0FY64_ECHVK</name>
<dbReference type="EMBL" id="CP003346">
    <property type="protein sequence ID" value="AGA78859.1"/>
    <property type="molecule type" value="Genomic_DNA"/>
</dbReference>
<accession>L0FY64</accession>
<dbReference type="OrthoDB" id="5570877at2"/>
<evidence type="ECO:0000259" key="1">
    <source>
        <dbReference type="PROSITE" id="PS51186"/>
    </source>
</evidence>
<dbReference type="STRING" id="926556.Echvi_2617"/>
<dbReference type="HOGENOM" id="CLU_072024_0_0_10"/>
<protein>
    <submittedName>
        <fullName evidence="2">Acetyltransferase, N-acetylglutamate synthase</fullName>
    </submittedName>
</protein>
<dbReference type="Pfam" id="PF13527">
    <property type="entry name" value="Acetyltransf_9"/>
    <property type="match status" value="1"/>
</dbReference>
<dbReference type="eggNOG" id="COG1247">
    <property type="taxonomic scope" value="Bacteria"/>
</dbReference>
<dbReference type="AlphaFoldDB" id="L0FY64"/>
<dbReference type="CDD" id="cd04301">
    <property type="entry name" value="NAT_SF"/>
    <property type="match status" value="1"/>
</dbReference>
<dbReference type="SUPFAM" id="SSF55729">
    <property type="entry name" value="Acyl-CoA N-acyltransferases (Nat)"/>
    <property type="match status" value="1"/>
</dbReference>
<organism evidence="2 3">
    <name type="scientific">Echinicola vietnamensis (strain DSM 17526 / LMG 23754 / KMM 6221)</name>
    <dbReference type="NCBI Taxonomy" id="926556"/>
    <lineage>
        <taxon>Bacteria</taxon>
        <taxon>Pseudomonadati</taxon>
        <taxon>Bacteroidota</taxon>
        <taxon>Cytophagia</taxon>
        <taxon>Cytophagales</taxon>
        <taxon>Cyclobacteriaceae</taxon>
        <taxon>Echinicola</taxon>
    </lineage>
</organism>
<reference evidence="3" key="1">
    <citation type="submission" date="2012-02" db="EMBL/GenBank/DDBJ databases">
        <title>The complete genome of Echinicola vietnamensis DSM 17526.</title>
        <authorList>
            <person name="Lucas S."/>
            <person name="Copeland A."/>
            <person name="Lapidus A."/>
            <person name="Glavina del Rio T."/>
            <person name="Dalin E."/>
            <person name="Tice H."/>
            <person name="Bruce D."/>
            <person name="Goodwin L."/>
            <person name="Pitluck S."/>
            <person name="Peters L."/>
            <person name="Ovchinnikova G."/>
            <person name="Teshima H."/>
            <person name="Kyrpides N."/>
            <person name="Mavromatis K."/>
            <person name="Ivanova N."/>
            <person name="Brettin T."/>
            <person name="Detter J.C."/>
            <person name="Han C."/>
            <person name="Larimer F."/>
            <person name="Land M."/>
            <person name="Hauser L."/>
            <person name="Markowitz V."/>
            <person name="Cheng J.-F."/>
            <person name="Hugenholtz P."/>
            <person name="Woyke T."/>
            <person name="Wu D."/>
            <person name="Brambilla E."/>
            <person name="Klenk H.-P."/>
            <person name="Eisen J.A."/>
        </authorList>
    </citation>
    <scope>NUCLEOTIDE SEQUENCE [LARGE SCALE GENOMIC DNA]</scope>
    <source>
        <strain evidence="3">DSM 17526 / LMG 23754 / KMM 6221</strain>
    </source>
</reference>
<dbReference type="Gene3D" id="3.40.630.30">
    <property type="match status" value="1"/>
</dbReference>
<dbReference type="Proteomes" id="UP000010796">
    <property type="component" value="Chromosome"/>
</dbReference>
<dbReference type="InterPro" id="IPR016181">
    <property type="entry name" value="Acyl_CoA_acyltransferase"/>
</dbReference>